<sequence>MRNVLFLILTFAVSWLSYSQEIVNEEYEIYGTLIGEQGYQFFPINFGIPTKFKFEIKDSIYTKIEKMDVKSIDRKKLIDVSLKYSINKTFKIIESDQYNQIYLSPIYFKSKDEAYFLYIIKGNLPKPYSYFYEAKRVKDKWKLTDYYLIN</sequence>
<gene>
    <name evidence="1" type="ORF">BC670_0270</name>
</gene>
<dbReference type="Proteomes" id="UP000320773">
    <property type="component" value="Unassembled WGS sequence"/>
</dbReference>
<comment type="caution">
    <text evidence="1">The sequence shown here is derived from an EMBL/GenBank/DDBJ whole genome shotgun (WGS) entry which is preliminary data.</text>
</comment>
<proteinExistence type="predicted"/>
<dbReference type="RefSeq" id="WP_133063156.1">
    <property type="nucleotide sequence ID" value="NZ_VFPJ01000001.1"/>
</dbReference>
<name>A0A543G065_9FLAO</name>
<reference evidence="1 2" key="1">
    <citation type="submission" date="2019-06" db="EMBL/GenBank/DDBJ databases">
        <title>Genomic Encyclopedia of Archaeal and Bacterial Type Strains, Phase II (KMG-II): from individual species to whole genera.</title>
        <authorList>
            <person name="Goeker M."/>
        </authorList>
    </citation>
    <scope>NUCLEOTIDE SEQUENCE [LARGE SCALE GENOMIC DNA]</scope>
    <source>
        <strain evidence="1 2">DSM 24789</strain>
    </source>
</reference>
<accession>A0A543G065</accession>
<organism evidence="1 2">
    <name type="scientific">Flavobacterium branchiophilum</name>
    <dbReference type="NCBI Taxonomy" id="55197"/>
    <lineage>
        <taxon>Bacteria</taxon>
        <taxon>Pseudomonadati</taxon>
        <taxon>Bacteroidota</taxon>
        <taxon>Flavobacteriia</taxon>
        <taxon>Flavobacteriales</taxon>
        <taxon>Flavobacteriaceae</taxon>
        <taxon>Flavobacterium</taxon>
    </lineage>
</organism>
<evidence type="ECO:0000313" key="2">
    <source>
        <dbReference type="Proteomes" id="UP000320773"/>
    </source>
</evidence>
<protein>
    <submittedName>
        <fullName evidence="1">Uncharacterized protein</fullName>
    </submittedName>
</protein>
<dbReference type="EMBL" id="VFPJ01000001">
    <property type="protein sequence ID" value="TQM39472.1"/>
    <property type="molecule type" value="Genomic_DNA"/>
</dbReference>
<dbReference type="AlphaFoldDB" id="A0A543G065"/>
<evidence type="ECO:0000313" key="1">
    <source>
        <dbReference type="EMBL" id="TQM39472.1"/>
    </source>
</evidence>